<dbReference type="InterPro" id="IPR049174">
    <property type="entry name" value="Beta-AFase-like"/>
</dbReference>
<evidence type="ECO:0000313" key="3">
    <source>
        <dbReference type="Proteomes" id="UP000003711"/>
    </source>
</evidence>
<name>E2N8I1_9BACE</name>
<dbReference type="Pfam" id="PF20737">
    <property type="entry name" value="Glyco_hydro127C"/>
    <property type="match status" value="1"/>
</dbReference>
<evidence type="ECO:0000259" key="1">
    <source>
        <dbReference type="Pfam" id="PF20737"/>
    </source>
</evidence>
<organism evidence="2 3">
    <name type="scientific">Bacteroides cellulosilyticus DSM 14838</name>
    <dbReference type="NCBI Taxonomy" id="537012"/>
    <lineage>
        <taxon>Bacteria</taxon>
        <taxon>Pseudomonadati</taxon>
        <taxon>Bacteroidota</taxon>
        <taxon>Bacteroidia</taxon>
        <taxon>Bacteroidales</taxon>
        <taxon>Bacteroidaceae</taxon>
        <taxon>Bacteroides</taxon>
    </lineage>
</organism>
<protein>
    <recommendedName>
        <fullName evidence="1">Non-reducing end beta-L-arabinofuranosidase-like GH127 C-terminal domain-containing protein</fullName>
    </recommendedName>
</protein>
<dbReference type="PANTHER" id="PTHR43465:SF1">
    <property type="entry name" value="NON-REDUCING END BETA-L-ARABINOFURANOSIDASE"/>
    <property type="match status" value="1"/>
</dbReference>
<sequence>RRGDVVEWVMDMPVRLLEAHPLAEEIRNQVVVKRGPLVYCLESMDMTGGGSIDNVLIPADIKLIPKKVIIEGSPVVALEGKARLISSNSWEGILYRPVSFAGETVDIRLIPYYAWGNRGKGEMTVWMPLGR</sequence>
<proteinExistence type="predicted"/>
<comment type="caution">
    <text evidence="2">The sequence shown here is derived from an EMBL/GenBank/DDBJ whole genome shotgun (WGS) entry which is preliminary data.</text>
</comment>
<reference evidence="2 3" key="2">
    <citation type="submission" date="2009-01" db="EMBL/GenBank/DDBJ databases">
        <title>Draft genome sequence of Bacteroides cellulosilyticus (DSM 14838).</title>
        <authorList>
            <person name="Sudarsanam P."/>
            <person name="Ley R."/>
            <person name="Guruge J."/>
            <person name="Turnbaugh P.J."/>
            <person name="Mahowald M."/>
            <person name="Liep D."/>
            <person name="Gordon J."/>
        </authorList>
    </citation>
    <scope>NUCLEOTIDE SEQUENCE [LARGE SCALE GENOMIC DNA]</scope>
    <source>
        <strain evidence="2 3">DSM 14838</strain>
    </source>
</reference>
<gene>
    <name evidence="2" type="ORF">BACCELL_00576</name>
</gene>
<reference evidence="2 3" key="1">
    <citation type="submission" date="2008-12" db="EMBL/GenBank/DDBJ databases">
        <authorList>
            <person name="Fulton L."/>
            <person name="Clifton S."/>
            <person name="Fulton B."/>
            <person name="Xu J."/>
            <person name="Minx P."/>
            <person name="Pepin K.H."/>
            <person name="Johnson M."/>
            <person name="Bhonagiri V."/>
            <person name="Nash W.E."/>
            <person name="Mardis E.R."/>
            <person name="Wilson R.K."/>
        </authorList>
    </citation>
    <scope>NUCLEOTIDE SEQUENCE [LARGE SCALE GENOMIC DNA]</scope>
    <source>
        <strain evidence="2 3">DSM 14838</strain>
    </source>
</reference>
<dbReference type="HOGENOM" id="CLU_1921402_0_0_10"/>
<accession>E2N8I1</accession>
<feature type="non-terminal residue" evidence="2">
    <location>
        <position position="1"/>
    </location>
</feature>
<evidence type="ECO:0000313" key="2">
    <source>
        <dbReference type="EMBL" id="EEF91777.1"/>
    </source>
</evidence>
<dbReference type="EMBL" id="ACCH01000054">
    <property type="protein sequence ID" value="EEF91777.1"/>
    <property type="molecule type" value="Genomic_DNA"/>
</dbReference>
<dbReference type="Proteomes" id="UP000003711">
    <property type="component" value="Unassembled WGS sequence"/>
</dbReference>
<dbReference type="PANTHER" id="PTHR43465">
    <property type="entry name" value="DUF1680 DOMAIN PROTEIN (AFU_ORTHOLOGUE AFUA_1G08910)"/>
    <property type="match status" value="1"/>
</dbReference>
<dbReference type="AlphaFoldDB" id="E2N8I1"/>
<dbReference type="InterPro" id="IPR049049">
    <property type="entry name" value="Beta-AFase-like_GH127_C"/>
</dbReference>
<feature type="domain" description="Non-reducing end beta-L-arabinofuranosidase-like GH127 C-terminal" evidence="1">
    <location>
        <begin position="14"/>
        <end position="128"/>
    </location>
</feature>